<dbReference type="Gene3D" id="3.40.50.300">
    <property type="entry name" value="P-loop containing nucleotide triphosphate hydrolases"/>
    <property type="match status" value="2"/>
</dbReference>
<evidence type="ECO:0000259" key="1">
    <source>
        <dbReference type="SMART" id="SM00382"/>
    </source>
</evidence>
<evidence type="ECO:0000313" key="3">
    <source>
        <dbReference type="Proteomes" id="UP000002169"/>
    </source>
</evidence>
<accession>B1K1B5</accession>
<dbReference type="InterPro" id="IPR038729">
    <property type="entry name" value="Rad50/SbcC_AAA"/>
</dbReference>
<protein>
    <submittedName>
        <fullName evidence="2">AAA ATPase</fullName>
    </submittedName>
</protein>
<feature type="domain" description="AAA+ ATPase" evidence="1">
    <location>
        <begin position="346"/>
        <end position="613"/>
    </location>
</feature>
<dbReference type="GO" id="GO:0005524">
    <property type="term" value="F:ATP binding"/>
    <property type="evidence" value="ECO:0007669"/>
    <property type="project" value="InterPro"/>
</dbReference>
<dbReference type="KEGG" id="bcm:Bcenmc03_0023"/>
<evidence type="ECO:0000313" key="2">
    <source>
        <dbReference type="EMBL" id="ACA89203.1"/>
    </source>
</evidence>
<dbReference type="SUPFAM" id="SSF52540">
    <property type="entry name" value="P-loop containing nucleoside triphosphate hydrolases"/>
    <property type="match status" value="1"/>
</dbReference>
<gene>
    <name evidence="2" type="ordered locus">Bcenmc03_0023</name>
</gene>
<dbReference type="InterPro" id="IPR003593">
    <property type="entry name" value="AAA+_ATPase"/>
</dbReference>
<dbReference type="InterPro" id="IPR027417">
    <property type="entry name" value="P-loop_NTPase"/>
</dbReference>
<sequence length="736" mass="83472">MRRISRPIEPPPLLMSEQVLEEKKKIWDYLRRDRKDRLQRRDGLNDDIFFNHEFRRDLWHIFSGKCAFCESKADDDGQVLHLRPLRFASGDTNSDRDYYLWLAFEWRNIFYACSFCLKAKGNRFPVSGNRAIYLASFDDAVRQEQSLLLDPTTEDPAKHLRFLYDGSVLPATERGEDTAEVFQLNRENLVRDRQGLVRKVFDFLKSDDPNYASISLESLLFNDAAHAGFLQGILKRIDSAWRVAEPPIKGNGEAFVRRFLDVWSEADQGRRSQIHAVEVQIQDADHRSQFAAQEQFAGSILERTPSLLISGFQVVDREISRIEVSNFKAIDSLELNLRSIRSERSGTPALMILGENSTGKSSLLSAIGLALIGRREASKLRRFLPSLVRSSATDRFDQLDAPRVAVDVNFHFSSHTASFKYDPIRRLVDGTEDQSTIVLGYGPRRYFSPKKRHHATGAAARIRTLFDPLATIPYPADWLRAQTGARFDTIASALRIVLALDDDDELIVEPDYLAVRANGRTTPIDSLSEGYRSVFVMTVDIIRELLNHWQNLEQAQAVVLIDEIETHLHPRWKMQVMTSLRRVLPRVQFITTTHDPLCLRGMDDGEVVVLQRDSESAIRQLQDLPSVSGMSAEQLLTSDYFGLASTADPSTEIQFARLAGDVARRNRDGVLELAPAMETMELVNRLTVGDSPTEQIIQEALVRYLAERESRKGDARPALRAEAVEAVIKALRSSEG</sequence>
<dbReference type="Pfam" id="PF13476">
    <property type="entry name" value="AAA_23"/>
    <property type="match status" value="1"/>
</dbReference>
<dbReference type="Proteomes" id="UP000002169">
    <property type="component" value="Chromosome 1"/>
</dbReference>
<dbReference type="PANTHER" id="PTHR43581:SF2">
    <property type="entry name" value="EXCINUCLEASE ATPASE SUBUNIT"/>
    <property type="match status" value="1"/>
</dbReference>
<dbReference type="PANTHER" id="PTHR43581">
    <property type="entry name" value="ATP/GTP PHOSPHATASE"/>
    <property type="match status" value="1"/>
</dbReference>
<dbReference type="EMBL" id="CP000958">
    <property type="protein sequence ID" value="ACA89203.1"/>
    <property type="molecule type" value="Genomic_DNA"/>
</dbReference>
<dbReference type="InterPro" id="IPR003959">
    <property type="entry name" value="ATPase_AAA_core"/>
</dbReference>
<dbReference type="AlphaFoldDB" id="B1K1B5"/>
<proteinExistence type="predicted"/>
<dbReference type="GO" id="GO:0006302">
    <property type="term" value="P:double-strand break repair"/>
    <property type="evidence" value="ECO:0007669"/>
    <property type="project" value="InterPro"/>
</dbReference>
<organism evidence="2 3">
    <name type="scientific">Burkholderia orbicola (strain MC0-3)</name>
    <dbReference type="NCBI Taxonomy" id="406425"/>
    <lineage>
        <taxon>Bacteria</taxon>
        <taxon>Pseudomonadati</taxon>
        <taxon>Pseudomonadota</taxon>
        <taxon>Betaproteobacteria</taxon>
        <taxon>Burkholderiales</taxon>
        <taxon>Burkholderiaceae</taxon>
        <taxon>Burkholderia</taxon>
        <taxon>Burkholderia cepacia complex</taxon>
        <taxon>Burkholderia orbicola</taxon>
    </lineage>
</organism>
<dbReference type="GO" id="GO:0016887">
    <property type="term" value="F:ATP hydrolysis activity"/>
    <property type="evidence" value="ECO:0007669"/>
    <property type="project" value="InterPro"/>
</dbReference>
<reference evidence="3" key="1">
    <citation type="submission" date="2008-02" db="EMBL/GenBank/DDBJ databases">
        <title>Complete sequence of chromosome 1 of Burkholderia cenocepacia MC0-3.</title>
        <authorList>
            <person name="Copeland A."/>
            <person name="Lucas S."/>
            <person name="Lapidus A."/>
            <person name="Barry K."/>
            <person name="Bruce D."/>
            <person name="Goodwin L."/>
            <person name="Glavina del Rio T."/>
            <person name="Dalin E."/>
            <person name="Tice H."/>
            <person name="Pitluck S."/>
            <person name="Chain P."/>
            <person name="Malfatti S."/>
            <person name="Shin M."/>
            <person name="Vergez L."/>
            <person name="Schmutz J."/>
            <person name="Larimer F."/>
            <person name="Land M."/>
            <person name="Hauser L."/>
            <person name="Kyrpides N."/>
            <person name="Mikhailova N."/>
            <person name="Tiedje J."/>
            <person name="Richardson P."/>
        </authorList>
    </citation>
    <scope>NUCLEOTIDE SEQUENCE [LARGE SCALE GENOMIC DNA]</scope>
    <source>
        <strain evidence="3">MC0-3</strain>
    </source>
</reference>
<dbReference type="HOGENOM" id="CLU_021090_0_0_4"/>
<dbReference type="RefSeq" id="WP_012327545.1">
    <property type="nucleotide sequence ID" value="NC_010508.1"/>
</dbReference>
<dbReference type="SMART" id="SM00382">
    <property type="entry name" value="AAA"/>
    <property type="match status" value="1"/>
</dbReference>
<dbReference type="InterPro" id="IPR051396">
    <property type="entry name" value="Bact_Antivir_Def_Nuclease"/>
</dbReference>
<dbReference type="Pfam" id="PF13304">
    <property type="entry name" value="AAA_21"/>
    <property type="match status" value="1"/>
</dbReference>
<name>B1K1B5_BURO0</name>